<sequence length="240" mass="25420">MQITNLCKITLVAFLFCVTTPLLAQVKIGTNPTTIEAGSNLEVEAALEGRKFKVNKNSGRVTIVDGTQGVNKVLTSNATGDANWQLVDANIIATLPKGKMGGASTSNLAHGTPVSVAFSDVNFEQGGVIKAGNNLRLPINGTYQLSVKLDLENSSACNGSTQISTIVWLQRNAVNMALFDDRISTRSNDRFSIQLTGYYNLAAGDYMAADVSIVLVGLQTTPAGCTTRVVNGEMTAVYVP</sequence>
<gene>
    <name evidence="2" type="ORF">DSL64_26675</name>
</gene>
<name>A0A3D8Y6I9_9BACT</name>
<dbReference type="AlphaFoldDB" id="A0A3D8Y6I9"/>
<proteinExistence type="predicted"/>
<dbReference type="OrthoDB" id="963444at2"/>
<evidence type="ECO:0008006" key="4">
    <source>
        <dbReference type="Google" id="ProtNLM"/>
    </source>
</evidence>
<reference evidence="2 3" key="1">
    <citation type="submission" date="2018-07" db="EMBL/GenBank/DDBJ databases">
        <title>Dyadobacter roseus sp. nov., isolated from rose rhizosphere soil.</title>
        <authorList>
            <person name="Chen L."/>
        </authorList>
    </citation>
    <scope>NUCLEOTIDE SEQUENCE [LARGE SCALE GENOMIC DNA]</scope>
    <source>
        <strain evidence="2 3">RS19</strain>
    </source>
</reference>
<dbReference type="Proteomes" id="UP000256373">
    <property type="component" value="Unassembled WGS sequence"/>
</dbReference>
<protein>
    <recommendedName>
        <fullName evidence="4">C1q domain-containing protein</fullName>
    </recommendedName>
</protein>
<organism evidence="2 3">
    <name type="scientific">Dyadobacter luteus</name>
    <dbReference type="NCBI Taxonomy" id="2259619"/>
    <lineage>
        <taxon>Bacteria</taxon>
        <taxon>Pseudomonadati</taxon>
        <taxon>Bacteroidota</taxon>
        <taxon>Cytophagia</taxon>
        <taxon>Cytophagales</taxon>
        <taxon>Spirosomataceae</taxon>
        <taxon>Dyadobacter</taxon>
    </lineage>
</organism>
<comment type="caution">
    <text evidence="2">The sequence shown here is derived from an EMBL/GenBank/DDBJ whole genome shotgun (WGS) entry which is preliminary data.</text>
</comment>
<feature type="chain" id="PRO_5017544905" description="C1q domain-containing protein" evidence="1">
    <location>
        <begin position="25"/>
        <end position="240"/>
    </location>
</feature>
<evidence type="ECO:0000313" key="2">
    <source>
        <dbReference type="EMBL" id="REA56506.1"/>
    </source>
</evidence>
<dbReference type="EMBL" id="QNUL01000038">
    <property type="protein sequence ID" value="REA56506.1"/>
    <property type="molecule type" value="Genomic_DNA"/>
</dbReference>
<evidence type="ECO:0000256" key="1">
    <source>
        <dbReference type="SAM" id="SignalP"/>
    </source>
</evidence>
<evidence type="ECO:0000313" key="3">
    <source>
        <dbReference type="Proteomes" id="UP000256373"/>
    </source>
</evidence>
<keyword evidence="3" id="KW-1185">Reference proteome</keyword>
<accession>A0A3D8Y6I9</accession>
<dbReference type="RefSeq" id="WP_115834017.1">
    <property type="nucleotide sequence ID" value="NZ_QNUL01000038.1"/>
</dbReference>
<feature type="signal peptide" evidence="1">
    <location>
        <begin position="1"/>
        <end position="24"/>
    </location>
</feature>
<keyword evidence="1" id="KW-0732">Signal</keyword>